<evidence type="ECO:0000313" key="2">
    <source>
        <dbReference type="Proteomes" id="UP000239872"/>
    </source>
</evidence>
<proteinExistence type="predicted"/>
<keyword evidence="2" id="KW-1185">Reference proteome</keyword>
<gene>
    <name evidence="1" type="ORF">CJD36_005515</name>
</gene>
<dbReference type="OrthoDB" id="4378831at2"/>
<sequence>MPDNIVIHKPEIGSILIIKVNAGDVYSENQVEVIAGEVYRIWCDKGQWWVDMVIPSGANGYYNPLANMFGQRVKGVKCFCLCGTYDNNDSAAFAIGSAAEITITQSGQLSFFANDVPGYEWNNWGSIQVNIERLR</sequence>
<accession>A0A2S7SWG4</accession>
<protein>
    <submittedName>
        <fullName evidence="1">Uncharacterized protein</fullName>
    </submittedName>
</protein>
<comment type="caution">
    <text evidence="1">The sequence shown here is derived from an EMBL/GenBank/DDBJ whole genome shotgun (WGS) entry which is preliminary data.</text>
</comment>
<dbReference type="Proteomes" id="UP000239872">
    <property type="component" value="Unassembled WGS sequence"/>
</dbReference>
<dbReference type="AlphaFoldDB" id="A0A2S7SWG4"/>
<name>A0A2S7SWG4_9BACT</name>
<dbReference type="EMBL" id="PPSL01000002">
    <property type="protein sequence ID" value="PQJ11263.1"/>
    <property type="molecule type" value="Genomic_DNA"/>
</dbReference>
<dbReference type="RefSeq" id="WP_105038142.1">
    <property type="nucleotide sequence ID" value="NZ_PPSL01000002.1"/>
</dbReference>
<dbReference type="Gene3D" id="2.60.120.430">
    <property type="entry name" value="Galactose-binding lectin"/>
    <property type="match status" value="1"/>
</dbReference>
<reference evidence="1 2" key="1">
    <citation type="submission" date="2018-01" db="EMBL/GenBank/DDBJ databases">
        <title>A novel member of the phylum Bacteroidetes isolated from glacier ice.</title>
        <authorList>
            <person name="Liu Q."/>
            <person name="Xin Y.-H."/>
        </authorList>
    </citation>
    <scope>NUCLEOTIDE SEQUENCE [LARGE SCALE GENOMIC DNA]</scope>
    <source>
        <strain evidence="1 2">RB1R16</strain>
    </source>
</reference>
<evidence type="ECO:0000313" key="1">
    <source>
        <dbReference type="EMBL" id="PQJ11263.1"/>
    </source>
</evidence>
<organism evidence="1 2">
    <name type="scientific">Flavipsychrobacter stenotrophus</name>
    <dbReference type="NCBI Taxonomy" id="2077091"/>
    <lineage>
        <taxon>Bacteria</taxon>
        <taxon>Pseudomonadati</taxon>
        <taxon>Bacteroidota</taxon>
        <taxon>Chitinophagia</taxon>
        <taxon>Chitinophagales</taxon>
        <taxon>Chitinophagaceae</taxon>
        <taxon>Flavipsychrobacter</taxon>
    </lineage>
</organism>